<dbReference type="EMBL" id="MNUU01000049">
    <property type="protein sequence ID" value="OIO07349.1"/>
    <property type="molecule type" value="Genomic_DNA"/>
</dbReference>
<keyword evidence="1" id="KW-0472">Membrane</keyword>
<accession>A0A1J4T944</accession>
<evidence type="ECO:0000313" key="3">
    <source>
        <dbReference type="Proteomes" id="UP000183192"/>
    </source>
</evidence>
<sequence>MNRKIVGIIIIIIGLILLIGFIYFMFFYNSQEPPKNAEEASNNANLPETTETITLPEKNGAIVNISQPAAATTTPEEKLKEDLKRQSSSFAERFGSFSNQSNYGNLEDLKIFMSAKMQAWSENYISREREINIDSSIYFGVITKSISSEIKKFDENSGTAEILVSTKKSETKGRENIANYYQNIILKFIKEKEVWKVDEANWQEKIYSRN</sequence>
<dbReference type="Proteomes" id="UP000183192">
    <property type="component" value="Unassembled WGS sequence"/>
</dbReference>
<protein>
    <recommendedName>
        <fullName evidence="4">Tim44-like domain-containing protein</fullName>
    </recommendedName>
</protein>
<feature type="transmembrane region" description="Helical" evidence="1">
    <location>
        <begin position="7"/>
        <end position="28"/>
    </location>
</feature>
<reference evidence="2 3" key="1">
    <citation type="journal article" date="2016" name="Environ. Microbiol.">
        <title>Genomic resolution of a cold subsurface aquifer community provides metabolic insights for novel microbes adapted to high CO concentrations.</title>
        <authorList>
            <person name="Probst A.J."/>
            <person name="Castelle C.J."/>
            <person name="Singh A."/>
            <person name="Brown C.T."/>
            <person name="Anantharaman K."/>
            <person name="Sharon I."/>
            <person name="Hug L.A."/>
            <person name="Burstein D."/>
            <person name="Emerson J.B."/>
            <person name="Thomas B.C."/>
            <person name="Banfield J.F."/>
        </authorList>
    </citation>
    <scope>NUCLEOTIDE SEQUENCE [LARGE SCALE GENOMIC DNA]</scope>
    <source>
        <strain evidence="2">CG1_02_37_44</strain>
    </source>
</reference>
<organism evidence="2 3">
    <name type="scientific">Candidatus Falkowbacteria bacterium CG1_02_37_44</name>
    <dbReference type="NCBI Taxonomy" id="1805146"/>
    <lineage>
        <taxon>Bacteria</taxon>
        <taxon>Candidatus Falkowiibacteriota</taxon>
    </lineage>
</organism>
<comment type="caution">
    <text evidence="2">The sequence shown here is derived from an EMBL/GenBank/DDBJ whole genome shotgun (WGS) entry which is preliminary data.</text>
</comment>
<gene>
    <name evidence="2" type="ORF">AUJ27_02565</name>
</gene>
<evidence type="ECO:0008006" key="4">
    <source>
        <dbReference type="Google" id="ProtNLM"/>
    </source>
</evidence>
<evidence type="ECO:0000256" key="1">
    <source>
        <dbReference type="SAM" id="Phobius"/>
    </source>
</evidence>
<proteinExistence type="predicted"/>
<keyword evidence="1" id="KW-1133">Transmembrane helix</keyword>
<keyword evidence="1" id="KW-0812">Transmembrane</keyword>
<name>A0A1J4T944_9BACT</name>
<evidence type="ECO:0000313" key="2">
    <source>
        <dbReference type="EMBL" id="OIO07349.1"/>
    </source>
</evidence>
<dbReference type="AlphaFoldDB" id="A0A1J4T944"/>
<dbReference type="STRING" id="1805146.AUJ27_02565"/>